<evidence type="ECO:0000313" key="1">
    <source>
        <dbReference type="EMBL" id="SFU95102.1"/>
    </source>
</evidence>
<reference evidence="1 2" key="1">
    <citation type="submission" date="2016-10" db="EMBL/GenBank/DDBJ databases">
        <authorList>
            <person name="de Groot N.N."/>
        </authorList>
    </citation>
    <scope>NUCLEOTIDE SEQUENCE [LARGE SCALE GENOMIC DNA]</scope>
    <source>
        <strain evidence="1 2">R-24608</strain>
    </source>
</reference>
<dbReference type="EMBL" id="FPBX01000046">
    <property type="protein sequence ID" value="SFU95102.1"/>
    <property type="molecule type" value="Genomic_DNA"/>
</dbReference>
<evidence type="ECO:0000313" key="2">
    <source>
        <dbReference type="Proteomes" id="UP000183656"/>
    </source>
</evidence>
<name>A0A1I7KCC5_9BURK</name>
<dbReference type="STRING" id="343013.SAMN04489707_10463"/>
<dbReference type="RefSeq" id="WP_054257797.1">
    <property type="nucleotide sequence ID" value="NZ_CYIG01000058.1"/>
</dbReference>
<proteinExistence type="predicted"/>
<sequence>MTSKTQELANNFGISLDDVAEWCGLHYGRDFYTESAPKKREWIERYAEMHGLTAQAPSTAPLKQLAAQVRDSESNEGCDGDLTVVSKSLLDKLLAAIASRDEAIGLSETFMKELLDSTETLTGIAEEHGARTLADLMYLHSAIVSGGFIDHWEGESQALKLVRALPSGERWASYVQVISTQP</sequence>
<dbReference type="AlphaFoldDB" id="A0A1I7KCC5"/>
<accession>A0A1I7KCC5</accession>
<keyword evidence="2" id="KW-1185">Reference proteome</keyword>
<gene>
    <name evidence="1" type="ORF">SAMN04489707_10463</name>
</gene>
<organism evidence="1 2">
    <name type="scientific">Paenacidovorax caeni</name>
    <dbReference type="NCBI Taxonomy" id="343013"/>
    <lineage>
        <taxon>Bacteria</taxon>
        <taxon>Pseudomonadati</taxon>
        <taxon>Pseudomonadota</taxon>
        <taxon>Betaproteobacteria</taxon>
        <taxon>Burkholderiales</taxon>
        <taxon>Comamonadaceae</taxon>
        <taxon>Paenacidovorax</taxon>
    </lineage>
</organism>
<protein>
    <submittedName>
        <fullName evidence="1">Uncharacterized protein</fullName>
    </submittedName>
</protein>
<dbReference type="Proteomes" id="UP000183656">
    <property type="component" value="Unassembled WGS sequence"/>
</dbReference>
<dbReference type="OrthoDB" id="9035758at2"/>